<dbReference type="AlphaFoldDB" id="A0AA42BBG3"/>
<proteinExistence type="predicted"/>
<organism evidence="1 2">
    <name type="scientific">Thermalbibacter longus</name>
    <dbReference type="NCBI Taxonomy" id="2951981"/>
    <lineage>
        <taxon>Bacteria</taxon>
        <taxon>Pseudomonadati</taxon>
        <taxon>Thermomicrobiota</taxon>
        <taxon>Thermomicrobia</taxon>
        <taxon>Thermomicrobiales</taxon>
        <taxon>Thermomicrobiaceae</taxon>
        <taxon>Thermalbibacter</taxon>
    </lineage>
</organism>
<reference evidence="1" key="1">
    <citation type="submission" date="2022-06" db="EMBL/GenBank/DDBJ databases">
        <title>CFH 74404 Thermomicrobiaceae sp.</title>
        <authorList>
            <person name="Ming H."/>
            <person name="Li W.-J."/>
            <person name="Zhao Z."/>
        </authorList>
    </citation>
    <scope>NUCLEOTIDE SEQUENCE</scope>
    <source>
        <strain evidence="1">CFH 74404</strain>
    </source>
</reference>
<comment type="caution">
    <text evidence="1">The sequence shown here is derived from an EMBL/GenBank/DDBJ whole genome shotgun (WGS) entry which is preliminary data.</text>
</comment>
<keyword evidence="2" id="KW-1185">Reference proteome</keyword>
<name>A0AA42BBG3_9BACT</name>
<dbReference type="Proteomes" id="UP001165306">
    <property type="component" value="Unassembled WGS sequence"/>
</dbReference>
<accession>A0AA42BBG3</accession>
<gene>
    <name evidence="1" type="ORF">NET02_11260</name>
</gene>
<protein>
    <submittedName>
        <fullName evidence="1">Uncharacterized protein</fullName>
    </submittedName>
</protein>
<dbReference type="RefSeq" id="WP_284057515.1">
    <property type="nucleotide sequence ID" value="NZ_JAMSLR010000008.1"/>
</dbReference>
<evidence type="ECO:0000313" key="2">
    <source>
        <dbReference type="Proteomes" id="UP001165306"/>
    </source>
</evidence>
<evidence type="ECO:0000313" key="1">
    <source>
        <dbReference type="EMBL" id="MCM8749730.1"/>
    </source>
</evidence>
<dbReference type="EMBL" id="JAMSLR010000008">
    <property type="protein sequence ID" value="MCM8749730.1"/>
    <property type="molecule type" value="Genomic_DNA"/>
</dbReference>
<sequence length="133" mass="14409">MAQRQTVTVLAVEQRQSQNGKAYWRIRTDSGVYFAWSKEIVDQLLAGTTAVVSINGSAEYPRIVAVHEAPAVHEASEPVASAPAIPPAPAGDRERRMLRMSALRAAAEVLHGTGLPAEQVTAYAETLLDWLET</sequence>